<dbReference type="Gene3D" id="3.40.50.300">
    <property type="entry name" value="P-loop containing nucleotide triphosphate hydrolases"/>
    <property type="match status" value="1"/>
</dbReference>
<sequence length="224" mass="24429">MGSLAVPERLNAFAGLKYQVIMRSILSPAIISLFLALEIQAQEVERSGSSGSRARHAPGTGQVPAELYTRYIQREPRRNERLTADPKQVEAAETMLIGLIGPRGAGKKTIAEELVRRHSFRLLSIDPGPAATSTMAAGPEEEKPGQAGSADPASSPQIVFSSAQELLDFSTSNWTHHFVTLDLRSKADIVPFVKRPSFVLVFVQARLLDRWARTLSIAQNPSSL</sequence>
<dbReference type="RefSeq" id="XP_053016938.1">
    <property type="nucleotide sequence ID" value="XM_053165781.1"/>
</dbReference>
<organism evidence="2 3">
    <name type="scientific">Puccinia triticina</name>
    <dbReference type="NCBI Taxonomy" id="208348"/>
    <lineage>
        <taxon>Eukaryota</taxon>
        <taxon>Fungi</taxon>
        <taxon>Dikarya</taxon>
        <taxon>Basidiomycota</taxon>
        <taxon>Pucciniomycotina</taxon>
        <taxon>Pucciniomycetes</taxon>
        <taxon>Pucciniales</taxon>
        <taxon>Pucciniaceae</taxon>
        <taxon>Puccinia</taxon>
    </lineage>
</organism>
<feature type="region of interest" description="Disordered" evidence="1">
    <location>
        <begin position="127"/>
        <end position="155"/>
    </location>
</feature>
<accession>A0ABY7C893</accession>
<proteinExistence type="predicted"/>
<evidence type="ECO:0000313" key="3">
    <source>
        <dbReference type="Proteomes" id="UP001164743"/>
    </source>
</evidence>
<evidence type="ECO:0000256" key="1">
    <source>
        <dbReference type="SAM" id="MobiDB-lite"/>
    </source>
</evidence>
<reference evidence="2" key="1">
    <citation type="submission" date="2022-10" db="EMBL/GenBank/DDBJ databases">
        <title>Puccinia triticina Genome sequencing and assembly.</title>
        <authorList>
            <person name="Li C."/>
        </authorList>
    </citation>
    <scope>NUCLEOTIDE SEQUENCE</scope>
    <source>
        <strain evidence="2">Pt15</strain>
    </source>
</reference>
<dbReference type="EMBL" id="CP110421">
    <property type="protein sequence ID" value="WAQ81383.1"/>
    <property type="molecule type" value="Genomic_DNA"/>
</dbReference>
<dbReference type="GeneID" id="77806676"/>
<protein>
    <submittedName>
        <fullName evidence="2">Uncharacterized protein</fullName>
    </submittedName>
</protein>
<keyword evidence="3" id="KW-1185">Reference proteome</keyword>
<evidence type="ECO:0000313" key="2">
    <source>
        <dbReference type="EMBL" id="WAQ81383.1"/>
    </source>
</evidence>
<dbReference type="InterPro" id="IPR027417">
    <property type="entry name" value="P-loop_NTPase"/>
</dbReference>
<name>A0ABY7C893_9BASI</name>
<dbReference type="SUPFAM" id="SSF52540">
    <property type="entry name" value="P-loop containing nucleoside triphosphate hydrolases"/>
    <property type="match status" value="1"/>
</dbReference>
<gene>
    <name evidence="2" type="ORF">PtA15_1A724</name>
</gene>
<dbReference type="Proteomes" id="UP001164743">
    <property type="component" value="Chromosome 1A"/>
</dbReference>